<evidence type="ECO:0000256" key="2">
    <source>
        <dbReference type="ARBA" id="ARBA00022801"/>
    </source>
</evidence>
<dbReference type="InterPro" id="IPR029058">
    <property type="entry name" value="AB_hydrolase_fold"/>
</dbReference>
<dbReference type="STRING" id="930990.A0A067N621"/>
<dbReference type="SUPFAM" id="SSF53474">
    <property type="entry name" value="alpha/beta-Hydrolases"/>
    <property type="match status" value="1"/>
</dbReference>
<proteinExistence type="inferred from homology"/>
<evidence type="ECO:0000259" key="3">
    <source>
        <dbReference type="Pfam" id="PF00561"/>
    </source>
</evidence>
<keyword evidence="2" id="KW-0378">Hydrolase</keyword>
<feature type="domain" description="Peptidase S33 tripeptidyl aminopeptidase-like C-terminal" evidence="4">
    <location>
        <begin position="338"/>
        <end position="420"/>
    </location>
</feature>
<dbReference type="GO" id="GO:0016787">
    <property type="term" value="F:hydrolase activity"/>
    <property type="evidence" value="ECO:0007669"/>
    <property type="project" value="UniProtKB-KW"/>
</dbReference>
<dbReference type="InterPro" id="IPR013595">
    <property type="entry name" value="Pept_S33_TAP-like_C"/>
</dbReference>
<dbReference type="HOGENOM" id="CLU_538650_0_0_1"/>
<reference evidence="6" key="1">
    <citation type="journal article" date="2014" name="Proc. Natl. Acad. Sci. U.S.A.">
        <title>Extensive sampling of basidiomycete genomes demonstrates inadequacy of the white-rot/brown-rot paradigm for wood decay fungi.</title>
        <authorList>
            <person name="Riley R."/>
            <person name="Salamov A.A."/>
            <person name="Brown D.W."/>
            <person name="Nagy L.G."/>
            <person name="Floudas D."/>
            <person name="Held B.W."/>
            <person name="Levasseur A."/>
            <person name="Lombard V."/>
            <person name="Morin E."/>
            <person name="Otillar R."/>
            <person name="Lindquist E.A."/>
            <person name="Sun H."/>
            <person name="LaButti K.M."/>
            <person name="Schmutz J."/>
            <person name="Jabbour D."/>
            <person name="Luo H."/>
            <person name="Baker S.E."/>
            <person name="Pisabarro A.G."/>
            <person name="Walton J.D."/>
            <person name="Blanchette R.A."/>
            <person name="Henrissat B."/>
            <person name="Martin F."/>
            <person name="Cullen D."/>
            <person name="Hibbett D.S."/>
            <person name="Grigoriev I.V."/>
        </authorList>
    </citation>
    <scope>NUCLEOTIDE SEQUENCE [LARGE SCALE GENOMIC DNA]</scope>
    <source>
        <strain evidence="6">FD-172 SS1</strain>
    </source>
</reference>
<dbReference type="AlphaFoldDB" id="A0A067N621"/>
<evidence type="ECO:0000259" key="4">
    <source>
        <dbReference type="Pfam" id="PF08386"/>
    </source>
</evidence>
<feature type="domain" description="AB hydrolase-1" evidence="3">
    <location>
        <begin position="61"/>
        <end position="188"/>
    </location>
</feature>
<accession>A0A067N621</accession>
<dbReference type="Pfam" id="PF08386">
    <property type="entry name" value="Abhydrolase_4"/>
    <property type="match status" value="1"/>
</dbReference>
<comment type="similarity">
    <text evidence="1">Belongs to the peptidase S33 family.</text>
</comment>
<dbReference type="PANTHER" id="PTHR43248">
    <property type="entry name" value="2-SUCCINYL-6-HYDROXY-2,4-CYCLOHEXADIENE-1-CARBOXYLATE SYNTHASE"/>
    <property type="match status" value="1"/>
</dbReference>
<dbReference type="InterPro" id="IPR000073">
    <property type="entry name" value="AB_hydrolase_1"/>
</dbReference>
<name>A0A067N621_BOTB1</name>
<dbReference type="InterPro" id="IPR051601">
    <property type="entry name" value="Serine_prot/Carboxylest_S33"/>
</dbReference>
<dbReference type="OrthoDB" id="413670at2759"/>
<dbReference type="Proteomes" id="UP000027195">
    <property type="component" value="Unassembled WGS sequence"/>
</dbReference>
<dbReference type="Pfam" id="PF00561">
    <property type="entry name" value="Abhydrolase_1"/>
    <property type="match status" value="1"/>
</dbReference>
<evidence type="ECO:0008006" key="7">
    <source>
        <dbReference type="Google" id="ProtNLM"/>
    </source>
</evidence>
<gene>
    <name evidence="5" type="ORF">BOTBODRAFT_170657</name>
</gene>
<organism evidence="5 6">
    <name type="scientific">Botryobasidium botryosum (strain FD-172 SS1)</name>
    <dbReference type="NCBI Taxonomy" id="930990"/>
    <lineage>
        <taxon>Eukaryota</taxon>
        <taxon>Fungi</taxon>
        <taxon>Dikarya</taxon>
        <taxon>Basidiomycota</taxon>
        <taxon>Agaricomycotina</taxon>
        <taxon>Agaricomycetes</taxon>
        <taxon>Cantharellales</taxon>
        <taxon>Botryobasidiaceae</taxon>
        <taxon>Botryobasidium</taxon>
    </lineage>
</organism>
<evidence type="ECO:0000256" key="1">
    <source>
        <dbReference type="ARBA" id="ARBA00010088"/>
    </source>
</evidence>
<dbReference type="InParanoid" id="A0A067N621"/>
<evidence type="ECO:0000313" key="6">
    <source>
        <dbReference type="Proteomes" id="UP000027195"/>
    </source>
</evidence>
<dbReference type="Gene3D" id="3.40.50.1820">
    <property type="entry name" value="alpha/beta hydrolase"/>
    <property type="match status" value="1"/>
</dbReference>
<dbReference type="EMBL" id="KL198019">
    <property type="protein sequence ID" value="KDQ19582.1"/>
    <property type="molecule type" value="Genomic_DNA"/>
</dbReference>
<sequence length="458" mass="48926">MDYSRPLSADNQITLGFAMYRPNNPKGLINYNPGGPGGETRTTAWLVALNFSGTPQFSKVKEYDFLAMDVRGTYSSNPLNCTVGDWALPSSLPSNEAEFEAYQAPVRTFAQSCIDQSTPKGIVNNLGTVETARDWDSLRAALSYDKMHFLGESYGTAGGVTYAHLFPQNVGRFVIDAIIPRGISNLDLAVYQIKAANRLLLRADAYCIYDATCPFHSEGKGSVIQAFSDVIQQALAGNASGVTADDVRATVNTIYLSGNPNFPALNSALHSALNGNWSALSYTGSGASDTQAVPTLLPTLCADLHIDNNTFAGFNEIRQSVAKVDTANMTFAGNLETILLCGGWPFHGDSQISLPTDIPMLLVTSDFDLNTPTESATFQWTQAPNSALVVRHGDNHGTFTVDGPAYSAEMEFLATGELPSAIDETLVTIYTPGMQRGQIADPYTAPIGPPAGDTGSVA</sequence>
<dbReference type="PANTHER" id="PTHR43248:SF25">
    <property type="entry name" value="AB HYDROLASE-1 DOMAIN-CONTAINING PROTEIN-RELATED"/>
    <property type="match status" value="1"/>
</dbReference>
<evidence type="ECO:0000313" key="5">
    <source>
        <dbReference type="EMBL" id="KDQ19582.1"/>
    </source>
</evidence>
<protein>
    <recommendedName>
        <fullName evidence="7">AB hydrolase-1 domain-containing protein</fullName>
    </recommendedName>
</protein>
<keyword evidence="6" id="KW-1185">Reference proteome</keyword>